<dbReference type="CDD" id="cd02859">
    <property type="entry name" value="E_set_AMPKbeta_like_N"/>
    <property type="match status" value="1"/>
</dbReference>
<feature type="region of interest" description="Disordered" evidence="3">
    <location>
        <begin position="277"/>
        <end position="308"/>
    </location>
</feature>
<proteinExistence type="inferred from homology"/>
<name>A0AAD4D749_9FUNG</name>
<dbReference type="GO" id="GO:0005634">
    <property type="term" value="C:nucleus"/>
    <property type="evidence" value="ECO:0007669"/>
    <property type="project" value="TreeGrafter"/>
</dbReference>
<dbReference type="EMBL" id="JAAAIL010001256">
    <property type="protein sequence ID" value="KAG0270996.1"/>
    <property type="molecule type" value="Genomic_DNA"/>
</dbReference>
<evidence type="ECO:0000256" key="2">
    <source>
        <dbReference type="SAM" id="Coils"/>
    </source>
</evidence>
<feature type="compositionally biased region" description="Acidic residues" evidence="3">
    <location>
        <begin position="298"/>
        <end position="308"/>
    </location>
</feature>
<dbReference type="InterPro" id="IPR050827">
    <property type="entry name" value="CRP1_MDG1_kinase"/>
</dbReference>
<evidence type="ECO:0000256" key="1">
    <source>
        <dbReference type="ARBA" id="ARBA00010926"/>
    </source>
</evidence>
<accession>A0AAD4D749</accession>
<protein>
    <recommendedName>
        <fullName evidence="6">AMP-activated protein kinase glycogen-binding domain-containing protein</fullName>
    </recommendedName>
</protein>
<organism evidence="4 5">
    <name type="scientific">Linnemannia exigua</name>
    <dbReference type="NCBI Taxonomy" id="604196"/>
    <lineage>
        <taxon>Eukaryota</taxon>
        <taxon>Fungi</taxon>
        <taxon>Fungi incertae sedis</taxon>
        <taxon>Mucoromycota</taxon>
        <taxon>Mortierellomycotina</taxon>
        <taxon>Mortierellomycetes</taxon>
        <taxon>Mortierellales</taxon>
        <taxon>Mortierellaceae</taxon>
        <taxon>Linnemannia</taxon>
    </lineage>
</organism>
<dbReference type="GO" id="GO:0005737">
    <property type="term" value="C:cytoplasm"/>
    <property type="evidence" value="ECO:0007669"/>
    <property type="project" value="TreeGrafter"/>
</dbReference>
<evidence type="ECO:0000313" key="5">
    <source>
        <dbReference type="Proteomes" id="UP001194580"/>
    </source>
</evidence>
<reference evidence="4" key="1">
    <citation type="journal article" date="2020" name="Fungal Divers.">
        <title>Resolving the Mortierellaceae phylogeny through synthesis of multi-gene phylogenetics and phylogenomics.</title>
        <authorList>
            <person name="Vandepol N."/>
            <person name="Liber J."/>
            <person name="Desiro A."/>
            <person name="Na H."/>
            <person name="Kennedy M."/>
            <person name="Barry K."/>
            <person name="Grigoriev I.V."/>
            <person name="Miller A.N."/>
            <person name="O'Donnell K."/>
            <person name="Stajich J.E."/>
            <person name="Bonito G."/>
        </authorList>
    </citation>
    <scope>NUCLEOTIDE SEQUENCE</scope>
    <source>
        <strain evidence="4">NRRL 28262</strain>
    </source>
</reference>
<feature type="compositionally biased region" description="Basic and acidic residues" evidence="3">
    <location>
        <begin position="286"/>
        <end position="297"/>
    </location>
</feature>
<dbReference type="SUPFAM" id="SSF81296">
    <property type="entry name" value="E set domains"/>
    <property type="match status" value="1"/>
</dbReference>
<dbReference type="InterPro" id="IPR014756">
    <property type="entry name" value="Ig_E-set"/>
</dbReference>
<dbReference type="PANTHER" id="PTHR10343:SF84">
    <property type="entry name" value="5'-AMP-ACTIVATED PROTEIN KINASE SUBUNIT BETA-1"/>
    <property type="match status" value="1"/>
</dbReference>
<comment type="similarity">
    <text evidence="1">Belongs to the 5'-AMP-activated protein kinase beta subunit family.</text>
</comment>
<dbReference type="PANTHER" id="PTHR10343">
    <property type="entry name" value="5'-AMP-ACTIVATED PROTEIN KINASE , BETA SUBUNIT"/>
    <property type="match status" value="1"/>
</dbReference>
<comment type="caution">
    <text evidence="4">The sequence shown here is derived from an EMBL/GenBank/DDBJ whole genome shotgun (WGS) entry which is preliminary data.</text>
</comment>
<keyword evidence="5" id="KW-1185">Reference proteome</keyword>
<sequence length="720" mass="76127">MASLEYPQQTSATATAAATAVGGTITIRFTYTVPSTNSSSPTIIPEQVQVTGTFNAWQRSQPLTCNQDRTFFEADIPIDLASLPQEADSDKKKAQEDNGNRKKILFKFVLDGQNWVTDPDQPTERDYAGNLNNVLFINNPLASTSAATTPTSPKDEGEVKIEAETKEEEAARLQQEAEDDETIRQLGGGMWGAPFFSVNDPIALPEHFAEADDKVSETKEAEVASVVSVAAPVAAASKEEDKEVESAIAAVTQEIVAEKVEVDVPAVQDTQSVAVVEPSSSSLIPEKPKEVETTAKENEEEEVEDEDDKTIKALGGGMWGTPFFKVNDPAELPEHFQEALKHNAATATVSTLPSSSSLAVTNVIKTETVGDEEVTTDKDGGSTGEHNSHVRVVKDDITATVEGGSLIETVVETTEDTVITAADGTFLEESITTTVEDTISGVLEEEVTEVIETIEEEEVAPSTAAAAAGQVVIEDEGIIEFVETIEEQTDDANYKTIPAGVVTSSEVTMTETETTNSVQGEDGVETTIVEDTLTFTDGPEVDASSLHSLTTAIKPVGEGESVVVEQAPEVVVAATSASGPGDAKPSVDESVEMPLPSLSSTTVNTTASPASATVEVVEPSTPVPGRVQQPLQDAVVLLPQDTTTTVAGDAKPTADLSVATTVQTPLVEVKSTLPAHLAPNAAPAALTLTTVAPTTTEKGEKMEKSEKRKSFWKKIKKVLS</sequence>
<feature type="coiled-coil region" evidence="2">
    <location>
        <begin position="156"/>
        <end position="183"/>
    </location>
</feature>
<dbReference type="AlphaFoldDB" id="A0AAD4D749"/>
<dbReference type="Proteomes" id="UP001194580">
    <property type="component" value="Unassembled WGS sequence"/>
</dbReference>
<dbReference type="Gene3D" id="2.60.40.10">
    <property type="entry name" value="Immunoglobulins"/>
    <property type="match status" value="1"/>
</dbReference>
<keyword evidence="2" id="KW-0175">Coiled coil</keyword>
<dbReference type="GO" id="GO:0007165">
    <property type="term" value="P:signal transduction"/>
    <property type="evidence" value="ECO:0007669"/>
    <property type="project" value="TreeGrafter"/>
</dbReference>
<dbReference type="InterPro" id="IPR013783">
    <property type="entry name" value="Ig-like_fold"/>
</dbReference>
<evidence type="ECO:0000256" key="3">
    <source>
        <dbReference type="SAM" id="MobiDB-lite"/>
    </source>
</evidence>
<dbReference type="GO" id="GO:0019901">
    <property type="term" value="F:protein kinase binding"/>
    <property type="evidence" value="ECO:0007669"/>
    <property type="project" value="TreeGrafter"/>
</dbReference>
<evidence type="ECO:0000313" key="4">
    <source>
        <dbReference type="EMBL" id="KAG0270996.1"/>
    </source>
</evidence>
<dbReference type="GO" id="GO:0031588">
    <property type="term" value="C:nucleotide-activated protein kinase complex"/>
    <property type="evidence" value="ECO:0007669"/>
    <property type="project" value="TreeGrafter"/>
</dbReference>
<gene>
    <name evidence="4" type="ORF">BGZ95_001272</name>
</gene>
<evidence type="ECO:0008006" key="6">
    <source>
        <dbReference type="Google" id="ProtNLM"/>
    </source>
</evidence>